<gene>
    <name evidence="5" type="ORF">L2716_07125</name>
</gene>
<reference evidence="5 6" key="1">
    <citation type="submission" date="2022-01" db="EMBL/GenBank/DDBJ databases">
        <title>Alkalihalobacillus sp. EGI L200015, a novel bacterium isolated from a salt lake sediment.</title>
        <authorList>
            <person name="Gao L."/>
            <person name="Fang B.-Z."/>
            <person name="Li W.-J."/>
        </authorList>
    </citation>
    <scope>NUCLEOTIDE SEQUENCE [LARGE SCALE GENOMIC DNA]</scope>
    <source>
        <strain evidence="5 6">KCTC 12718</strain>
    </source>
</reference>
<dbReference type="Pfam" id="PF02574">
    <property type="entry name" value="S-methyl_trans"/>
    <property type="match status" value="1"/>
</dbReference>
<keyword evidence="2 3" id="KW-0808">Transferase</keyword>
<dbReference type="InterPro" id="IPR036589">
    <property type="entry name" value="HCY_dom_sf"/>
</dbReference>
<keyword evidence="3" id="KW-0862">Zinc</keyword>
<feature type="domain" description="Hcy-binding" evidence="4">
    <location>
        <begin position="8"/>
        <end position="320"/>
    </location>
</feature>
<keyword evidence="6" id="KW-1185">Reference proteome</keyword>
<organism evidence="5 6">
    <name type="scientific">Pseudalkalibacillus berkeleyi</name>
    <dbReference type="NCBI Taxonomy" id="1069813"/>
    <lineage>
        <taxon>Bacteria</taxon>
        <taxon>Bacillati</taxon>
        <taxon>Bacillota</taxon>
        <taxon>Bacilli</taxon>
        <taxon>Bacillales</taxon>
        <taxon>Fictibacillaceae</taxon>
        <taxon>Pseudalkalibacillus</taxon>
    </lineage>
</organism>
<dbReference type="InterPro" id="IPR003726">
    <property type="entry name" value="HCY_dom"/>
</dbReference>
<evidence type="ECO:0000259" key="4">
    <source>
        <dbReference type="PROSITE" id="PS50970"/>
    </source>
</evidence>
<protein>
    <submittedName>
        <fullName evidence="5">Homocysteine S-methyltransferase family protein</fullName>
    </submittedName>
</protein>
<comment type="caution">
    <text evidence="5">The sequence shown here is derived from an EMBL/GenBank/DDBJ whole genome shotgun (WGS) entry which is preliminary data.</text>
</comment>
<dbReference type="SUPFAM" id="SSF82282">
    <property type="entry name" value="Homocysteine S-methyltransferase"/>
    <property type="match status" value="1"/>
</dbReference>
<accession>A0ABS9H0Q6</accession>
<dbReference type="PROSITE" id="PS50970">
    <property type="entry name" value="HCY"/>
    <property type="match status" value="1"/>
</dbReference>
<dbReference type="Proteomes" id="UP001649381">
    <property type="component" value="Unassembled WGS sequence"/>
</dbReference>
<comment type="cofactor">
    <cofactor evidence="3">
        <name>Zn(2+)</name>
        <dbReference type="ChEBI" id="CHEBI:29105"/>
    </cofactor>
</comment>
<sequence length="356" mass="39918">MSVHNQQKRSLSNRLAEGPVVCGEGYLFELERRGYLQAGSFVPEVALENTQALEQAYRDFMNAGSDVIVAFTYNAHREKMRIIGKENLVEKLSRQAIRSAKKVAIEHPEEDALVAGNISNTNIFDPEDAQSKIEVRAMFAEMVEWCVDEGVDFIIGETFYYHEEALIALEEIIKGGLEAVITHGLMAEGVLRDGYTVEDSCRILKEQGALVVGMNCFRGIHTMHPYVEKIRSSVSGHIAALPLPYRTTEENPTFFNLPDQGCTCSIPTETTFPTSLDPLYHNRYELAEWARKAHFETGVQFIGLCCGASPAMIREVSEAVGKVAPNSKYSPNMEKHFLFGQDETLKQHNLEYRTKA</sequence>
<dbReference type="InterPro" id="IPR017226">
    <property type="entry name" value="BHMT-like"/>
</dbReference>
<dbReference type="PANTHER" id="PTHR11103">
    <property type="entry name" value="SLR1189 PROTEIN"/>
    <property type="match status" value="1"/>
</dbReference>
<evidence type="ECO:0000256" key="3">
    <source>
        <dbReference type="PROSITE-ProRule" id="PRU00333"/>
    </source>
</evidence>
<name>A0ABS9H0Q6_9BACL</name>
<evidence type="ECO:0000256" key="1">
    <source>
        <dbReference type="ARBA" id="ARBA00022603"/>
    </source>
</evidence>
<keyword evidence="1 3" id="KW-0489">Methyltransferase</keyword>
<dbReference type="EMBL" id="JAKIJS010000001">
    <property type="protein sequence ID" value="MCF6137496.1"/>
    <property type="molecule type" value="Genomic_DNA"/>
</dbReference>
<dbReference type="PANTHER" id="PTHR11103:SF18">
    <property type="entry name" value="SLR1189 PROTEIN"/>
    <property type="match status" value="1"/>
</dbReference>
<evidence type="ECO:0000313" key="6">
    <source>
        <dbReference type="Proteomes" id="UP001649381"/>
    </source>
</evidence>
<dbReference type="PIRSF" id="PIRSF037505">
    <property type="entry name" value="Betaine_HMT"/>
    <property type="match status" value="1"/>
</dbReference>
<feature type="binding site" evidence="3">
    <location>
        <position position="306"/>
    </location>
    <ligand>
        <name>Zn(2+)</name>
        <dbReference type="ChEBI" id="CHEBI:29105"/>
    </ligand>
</feature>
<dbReference type="RefSeq" id="WP_236333145.1">
    <property type="nucleotide sequence ID" value="NZ_JAKIJS010000001.1"/>
</dbReference>
<evidence type="ECO:0000313" key="5">
    <source>
        <dbReference type="EMBL" id="MCF6137496.1"/>
    </source>
</evidence>
<evidence type="ECO:0000256" key="2">
    <source>
        <dbReference type="ARBA" id="ARBA00022679"/>
    </source>
</evidence>
<keyword evidence="3" id="KW-0479">Metal-binding</keyword>
<feature type="binding site" evidence="3">
    <location>
        <position position="216"/>
    </location>
    <ligand>
        <name>Zn(2+)</name>
        <dbReference type="ChEBI" id="CHEBI:29105"/>
    </ligand>
</feature>
<feature type="binding site" evidence="3">
    <location>
        <position position="305"/>
    </location>
    <ligand>
        <name>Zn(2+)</name>
        <dbReference type="ChEBI" id="CHEBI:29105"/>
    </ligand>
</feature>
<dbReference type="Gene3D" id="3.20.20.330">
    <property type="entry name" value="Homocysteine-binding-like domain"/>
    <property type="match status" value="1"/>
</dbReference>
<proteinExistence type="predicted"/>